<protein>
    <submittedName>
        <fullName evidence="2">Uncharacterized protein</fullName>
    </submittedName>
</protein>
<dbReference type="Proteomes" id="UP000887564">
    <property type="component" value="Unplaced"/>
</dbReference>
<reference evidence="2" key="1">
    <citation type="submission" date="2022-11" db="UniProtKB">
        <authorList>
            <consortium name="WormBaseParasite"/>
        </authorList>
    </citation>
    <scope>IDENTIFICATION</scope>
</reference>
<evidence type="ECO:0000313" key="1">
    <source>
        <dbReference type="Proteomes" id="UP000887564"/>
    </source>
</evidence>
<dbReference type="WBParaSite" id="PEQ_0001195701-mRNA-1">
    <property type="protein sequence ID" value="PEQ_0001195701-mRNA-1"/>
    <property type="gene ID" value="PEQ_0001195701"/>
</dbReference>
<dbReference type="SUPFAM" id="SSF82199">
    <property type="entry name" value="SET domain"/>
    <property type="match status" value="1"/>
</dbReference>
<dbReference type="AlphaFoldDB" id="A0A914S0T4"/>
<keyword evidence="1" id="KW-1185">Reference proteome</keyword>
<name>A0A914S0T4_PAREQ</name>
<proteinExistence type="predicted"/>
<dbReference type="InterPro" id="IPR046341">
    <property type="entry name" value="SET_dom_sf"/>
</dbReference>
<accession>A0A914S0T4</accession>
<dbReference type="Gene3D" id="3.90.1410.10">
    <property type="entry name" value="set domain protein methyltransferase, domain 1"/>
    <property type="match status" value="1"/>
</dbReference>
<sequence>MIVKTMDNVALALMVCCQKLSPDSSWLPYLDALPQTFSTPLYFSALELRKLSPSPAYEESLIMYRNVARQFVYFLAAVQRSEKSPSAKKVSFLFSRGTCDFSFILSFHIACLSLDY</sequence>
<organism evidence="1 2">
    <name type="scientific">Parascaris equorum</name>
    <name type="common">Equine roundworm</name>
    <dbReference type="NCBI Taxonomy" id="6256"/>
    <lineage>
        <taxon>Eukaryota</taxon>
        <taxon>Metazoa</taxon>
        <taxon>Ecdysozoa</taxon>
        <taxon>Nematoda</taxon>
        <taxon>Chromadorea</taxon>
        <taxon>Rhabditida</taxon>
        <taxon>Spirurina</taxon>
        <taxon>Ascaridomorpha</taxon>
        <taxon>Ascaridoidea</taxon>
        <taxon>Ascarididae</taxon>
        <taxon>Parascaris</taxon>
    </lineage>
</organism>
<evidence type="ECO:0000313" key="2">
    <source>
        <dbReference type="WBParaSite" id="PEQ_0001195701-mRNA-1"/>
    </source>
</evidence>